<dbReference type="EMBL" id="VLPK01000002">
    <property type="protein sequence ID" value="TSJ40466.1"/>
    <property type="molecule type" value="Genomic_DNA"/>
</dbReference>
<name>A0A556MKM9_9SPHI</name>
<feature type="chain" id="PRO_5021780099" evidence="1">
    <location>
        <begin position="22"/>
        <end position="95"/>
    </location>
</feature>
<keyword evidence="1" id="KW-0732">Signal</keyword>
<dbReference type="AlphaFoldDB" id="A0A556MKM9"/>
<dbReference type="RefSeq" id="WP_144248504.1">
    <property type="nucleotide sequence ID" value="NZ_VLPK01000002.1"/>
</dbReference>
<gene>
    <name evidence="2" type="ORF">FO440_11970</name>
</gene>
<dbReference type="PROSITE" id="PS51257">
    <property type="entry name" value="PROKAR_LIPOPROTEIN"/>
    <property type="match status" value="1"/>
</dbReference>
<keyword evidence="3" id="KW-1185">Reference proteome</keyword>
<organism evidence="2 3">
    <name type="scientific">Mucilaginibacter corticis</name>
    <dbReference type="NCBI Taxonomy" id="2597670"/>
    <lineage>
        <taxon>Bacteria</taxon>
        <taxon>Pseudomonadati</taxon>
        <taxon>Bacteroidota</taxon>
        <taxon>Sphingobacteriia</taxon>
        <taxon>Sphingobacteriales</taxon>
        <taxon>Sphingobacteriaceae</taxon>
        <taxon>Mucilaginibacter</taxon>
    </lineage>
</organism>
<reference evidence="2 3" key="1">
    <citation type="submission" date="2019-07" db="EMBL/GenBank/DDBJ databases">
        <authorList>
            <person name="Huq M.A."/>
        </authorList>
    </citation>
    <scope>NUCLEOTIDE SEQUENCE [LARGE SCALE GENOMIC DNA]</scope>
    <source>
        <strain evidence="2 3">MAH-19</strain>
    </source>
</reference>
<dbReference type="Proteomes" id="UP000318733">
    <property type="component" value="Unassembled WGS sequence"/>
</dbReference>
<evidence type="ECO:0000313" key="3">
    <source>
        <dbReference type="Proteomes" id="UP000318733"/>
    </source>
</evidence>
<feature type="signal peptide" evidence="1">
    <location>
        <begin position="1"/>
        <end position="21"/>
    </location>
</feature>
<comment type="caution">
    <text evidence="2">The sequence shown here is derived from an EMBL/GenBank/DDBJ whole genome shotgun (WGS) entry which is preliminary data.</text>
</comment>
<evidence type="ECO:0000313" key="2">
    <source>
        <dbReference type="EMBL" id="TSJ40466.1"/>
    </source>
</evidence>
<protein>
    <submittedName>
        <fullName evidence="2">Uncharacterized protein</fullName>
    </submittedName>
</protein>
<proteinExistence type="predicted"/>
<accession>A0A556MKM9</accession>
<evidence type="ECO:0000256" key="1">
    <source>
        <dbReference type="SAM" id="SignalP"/>
    </source>
</evidence>
<sequence length="95" mass="11054">MKKLFLILLIFTLACSTFQNKQQQAERTVKEYIHSKNPKANIKDIKFSDLDPNGNVIGVIKNKIIYDSSHHPFLLSTVYYTLNKDLTQVKYVYTN</sequence>